<keyword evidence="4" id="KW-1185">Reference proteome</keyword>
<feature type="compositionally biased region" description="Polar residues" evidence="1">
    <location>
        <begin position="184"/>
        <end position="194"/>
    </location>
</feature>
<comment type="caution">
    <text evidence="3">The sequence shown here is derived from an EMBL/GenBank/DDBJ whole genome shotgun (WGS) entry which is preliminary data.</text>
</comment>
<evidence type="ECO:0000259" key="2">
    <source>
        <dbReference type="PROSITE" id="PS51746"/>
    </source>
</evidence>
<dbReference type="InterPro" id="IPR001932">
    <property type="entry name" value="PPM-type_phosphatase-like_dom"/>
</dbReference>
<dbReference type="InterPro" id="IPR015655">
    <property type="entry name" value="PP2C"/>
</dbReference>
<name>A0A699Z820_HAELA</name>
<dbReference type="PROSITE" id="PS51746">
    <property type="entry name" value="PPM_2"/>
    <property type="match status" value="1"/>
</dbReference>
<feature type="non-terminal residue" evidence="3">
    <location>
        <position position="1"/>
    </location>
</feature>
<evidence type="ECO:0000313" key="3">
    <source>
        <dbReference type="EMBL" id="GFH15416.1"/>
    </source>
</evidence>
<feature type="domain" description="PPM-type phosphatase" evidence="2">
    <location>
        <begin position="1"/>
        <end position="164"/>
    </location>
</feature>
<dbReference type="AlphaFoldDB" id="A0A699Z820"/>
<gene>
    <name evidence="3" type="ORF">HaLaN_11640</name>
</gene>
<evidence type="ECO:0000256" key="1">
    <source>
        <dbReference type="SAM" id="MobiDB-lite"/>
    </source>
</evidence>
<dbReference type="InterPro" id="IPR036457">
    <property type="entry name" value="PPM-type-like_dom_sf"/>
</dbReference>
<dbReference type="CDD" id="cd00143">
    <property type="entry name" value="PP2Cc"/>
    <property type="match status" value="1"/>
</dbReference>
<dbReference type="Pfam" id="PF00481">
    <property type="entry name" value="PP2C"/>
    <property type="match status" value="1"/>
</dbReference>
<dbReference type="GO" id="GO:0004722">
    <property type="term" value="F:protein serine/threonine phosphatase activity"/>
    <property type="evidence" value="ECO:0007669"/>
    <property type="project" value="InterPro"/>
</dbReference>
<sequence>MMYVANVGDCRLVLGELDPATSQVRARRVTRDHTATSHPEEAARLAELKVAVDEEGYHAGVLQVSRSIGDFSTKQALGESVILSTPELHSEALGPDTLFAIACSDGITCAMEDNTMVMLVCQYLNERLASGATNCAQHASRQLVQYAINVKGSDDNASAVVIVFTDLPPPPPLRPKRWRAAPATSSVPAANSKG</sequence>
<feature type="region of interest" description="Disordered" evidence="1">
    <location>
        <begin position="173"/>
        <end position="194"/>
    </location>
</feature>
<dbReference type="EMBL" id="BLLF01000847">
    <property type="protein sequence ID" value="GFH15416.1"/>
    <property type="molecule type" value="Genomic_DNA"/>
</dbReference>
<proteinExistence type="predicted"/>
<evidence type="ECO:0000313" key="4">
    <source>
        <dbReference type="Proteomes" id="UP000485058"/>
    </source>
</evidence>
<organism evidence="3 4">
    <name type="scientific">Haematococcus lacustris</name>
    <name type="common">Green alga</name>
    <name type="synonym">Haematococcus pluvialis</name>
    <dbReference type="NCBI Taxonomy" id="44745"/>
    <lineage>
        <taxon>Eukaryota</taxon>
        <taxon>Viridiplantae</taxon>
        <taxon>Chlorophyta</taxon>
        <taxon>core chlorophytes</taxon>
        <taxon>Chlorophyceae</taxon>
        <taxon>CS clade</taxon>
        <taxon>Chlamydomonadales</taxon>
        <taxon>Haematococcaceae</taxon>
        <taxon>Haematococcus</taxon>
    </lineage>
</organism>
<accession>A0A699Z820</accession>
<dbReference type="Proteomes" id="UP000485058">
    <property type="component" value="Unassembled WGS sequence"/>
</dbReference>
<reference evidence="3 4" key="1">
    <citation type="submission" date="2020-02" db="EMBL/GenBank/DDBJ databases">
        <title>Draft genome sequence of Haematococcus lacustris strain NIES-144.</title>
        <authorList>
            <person name="Morimoto D."/>
            <person name="Nakagawa S."/>
            <person name="Yoshida T."/>
            <person name="Sawayama S."/>
        </authorList>
    </citation>
    <scope>NUCLEOTIDE SEQUENCE [LARGE SCALE GENOMIC DNA]</scope>
    <source>
        <strain evidence="3 4">NIES-144</strain>
    </source>
</reference>
<dbReference type="SUPFAM" id="SSF81606">
    <property type="entry name" value="PP2C-like"/>
    <property type="match status" value="1"/>
</dbReference>
<protein>
    <submittedName>
        <fullName evidence="3">PPM-type phosphatase domain-containing protein</fullName>
    </submittedName>
</protein>
<dbReference type="Gene3D" id="3.60.40.10">
    <property type="entry name" value="PPM-type phosphatase domain"/>
    <property type="match status" value="1"/>
</dbReference>
<dbReference type="PANTHER" id="PTHR47992">
    <property type="entry name" value="PROTEIN PHOSPHATASE"/>
    <property type="match status" value="1"/>
</dbReference>